<gene>
    <name evidence="7" type="ORF">LCOR_10335.1</name>
</gene>
<evidence type="ECO:0000256" key="3">
    <source>
        <dbReference type="ARBA" id="ARBA00022806"/>
    </source>
</evidence>
<keyword evidence="4" id="KW-0067">ATP-binding</keyword>
<sequence length="497" mass="55374">MLKKFFSSTAFQIGLESQLQQHRLFSTTACIASKRSQLRKPNYSSLSKHLRPDGLNGRERRNVLRAKLKESKPKSSRAPYIPVARRLEAIPGTATNQQQETVSQLSARLATQTFDDLGLQAGVIDAVRQGHLKHVPDARPSEIQALAIPPLLKPEQHRNVLVAAETGSGKTLAYLLPVIDRLKQDEKKQRRRLDHPRAIVLVPTRELVKQVVQTAKSLAHVTKFRALGVDSKVKRRRLAEQLEQPVDVLVATPTTLCSLVRDGTLSLADTRHLVVDEADSLFDAGWGDDVRFILDRVGTAQCIIVSATLPRSVHRTLDTLFGERLLKLTTPSLHRALPNLKQSFIDLARFNGNRQLALLDVLKRNIKDDKTLVFCNTRKSAQLLHDWLGSKDMPVLALHKDAERSEILNRFACQDGSGSPGDNVLISTDIASRGIDTTFVDHVVLYDFPSSVVDYLHRVGRTARAGRTGKATSLIGRKDKMMADRIRRSIREGSVLS</sequence>
<protein>
    <submittedName>
        <fullName evidence="7">Dead-box atp-dependent rna helicase 39-like</fullName>
    </submittedName>
</protein>
<dbReference type="GO" id="GO:0016787">
    <property type="term" value="F:hydrolase activity"/>
    <property type="evidence" value="ECO:0007669"/>
    <property type="project" value="UniProtKB-KW"/>
</dbReference>
<dbReference type="PROSITE" id="PS51194">
    <property type="entry name" value="HELICASE_CTER"/>
    <property type="match status" value="1"/>
</dbReference>
<dbReference type="InterPro" id="IPR001650">
    <property type="entry name" value="Helicase_C-like"/>
</dbReference>
<name>A0A068SB02_9FUNG</name>
<evidence type="ECO:0000259" key="6">
    <source>
        <dbReference type="PROSITE" id="PS51194"/>
    </source>
</evidence>
<dbReference type="STRING" id="1263082.A0A068SB02"/>
<comment type="caution">
    <text evidence="7">The sequence shown here is derived from an EMBL/GenBank/DDBJ whole genome shotgun (WGS) entry which is preliminary data.</text>
</comment>
<dbReference type="CDD" id="cd00268">
    <property type="entry name" value="DEADc"/>
    <property type="match status" value="1"/>
</dbReference>
<evidence type="ECO:0000256" key="4">
    <source>
        <dbReference type="ARBA" id="ARBA00022840"/>
    </source>
</evidence>
<dbReference type="GO" id="GO:0003676">
    <property type="term" value="F:nucleic acid binding"/>
    <property type="evidence" value="ECO:0007669"/>
    <property type="project" value="InterPro"/>
</dbReference>
<evidence type="ECO:0000259" key="5">
    <source>
        <dbReference type="PROSITE" id="PS51192"/>
    </source>
</evidence>
<dbReference type="Gene3D" id="3.40.50.300">
    <property type="entry name" value="P-loop containing nucleotide triphosphate hydrolases"/>
    <property type="match status" value="2"/>
</dbReference>
<organism evidence="7 8">
    <name type="scientific">Lichtheimia corymbifera JMRC:FSU:9682</name>
    <dbReference type="NCBI Taxonomy" id="1263082"/>
    <lineage>
        <taxon>Eukaryota</taxon>
        <taxon>Fungi</taxon>
        <taxon>Fungi incertae sedis</taxon>
        <taxon>Mucoromycota</taxon>
        <taxon>Mucoromycotina</taxon>
        <taxon>Mucoromycetes</taxon>
        <taxon>Mucorales</taxon>
        <taxon>Lichtheimiaceae</taxon>
        <taxon>Lichtheimia</taxon>
    </lineage>
</organism>
<dbReference type="SMART" id="SM00490">
    <property type="entry name" value="HELICc"/>
    <property type="match status" value="1"/>
</dbReference>
<keyword evidence="3" id="KW-0347">Helicase</keyword>
<proteinExistence type="predicted"/>
<feature type="domain" description="Helicase ATP-binding" evidence="5">
    <location>
        <begin position="151"/>
        <end position="327"/>
    </location>
</feature>
<keyword evidence="2" id="KW-0378">Hydrolase</keyword>
<reference evidence="7" key="1">
    <citation type="submission" date="2013-08" db="EMBL/GenBank/DDBJ databases">
        <title>Gene expansion shapes genome architecture in the human pathogen Lichtheimia corymbifera: an evolutionary genomics analysis in the ancient terrestrial Mucorales (Mucoromycotina).</title>
        <authorList>
            <person name="Schwartze V.U."/>
            <person name="Winter S."/>
            <person name="Shelest E."/>
            <person name="Marcet-Houben M."/>
            <person name="Horn F."/>
            <person name="Wehner S."/>
            <person name="Hoffmann K."/>
            <person name="Riege K."/>
            <person name="Sammeth M."/>
            <person name="Nowrousian M."/>
            <person name="Valiante V."/>
            <person name="Linde J."/>
            <person name="Jacobsen I.D."/>
            <person name="Marz M."/>
            <person name="Brakhage A.A."/>
            <person name="Gabaldon T."/>
            <person name="Bocker S."/>
            <person name="Voigt K."/>
        </authorList>
    </citation>
    <scope>NUCLEOTIDE SEQUENCE [LARGE SCALE GENOMIC DNA]</scope>
    <source>
        <strain evidence="7">FSU 9682</strain>
    </source>
</reference>
<dbReference type="InterPro" id="IPR044742">
    <property type="entry name" value="DEAD/DEAH_RhlB"/>
</dbReference>
<evidence type="ECO:0000256" key="1">
    <source>
        <dbReference type="ARBA" id="ARBA00022741"/>
    </source>
</evidence>
<dbReference type="GO" id="GO:0004386">
    <property type="term" value="F:helicase activity"/>
    <property type="evidence" value="ECO:0007669"/>
    <property type="project" value="UniProtKB-KW"/>
</dbReference>
<dbReference type="Pfam" id="PF00271">
    <property type="entry name" value="Helicase_C"/>
    <property type="match status" value="1"/>
</dbReference>
<dbReference type="GO" id="GO:0005524">
    <property type="term" value="F:ATP binding"/>
    <property type="evidence" value="ECO:0007669"/>
    <property type="project" value="UniProtKB-KW"/>
</dbReference>
<dbReference type="SMART" id="SM00487">
    <property type="entry name" value="DEXDc"/>
    <property type="match status" value="1"/>
</dbReference>
<dbReference type="InterPro" id="IPR011545">
    <property type="entry name" value="DEAD/DEAH_box_helicase_dom"/>
</dbReference>
<dbReference type="AlphaFoldDB" id="A0A068SB02"/>
<dbReference type="SUPFAM" id="SSF52540">
    <property type="entry name" value="P-loop containing nucleoside triphosphate hydrolases"/>
    <property type="match status" value="1"/>
</dbReference>
<dbReference type="CDD" id="cd18787">
    <property type="entry name" value="SF2_C_DEAD"/>
    <property type="match status" value="1"/>
</dbReference>
<accession>A0A068SB02</accession>
<dbReference type="Proteomes" id="UP000027586">
    <property type="component" value="Unassembled WGS sequence"/>
</dbReference>
<evidence type="ECO:0000256" key="2">
    <source>
        <dbReference type="ARBA" id="ARBA00022801"/>
    </source>
</evidence>
<dbReference type="InterPro" id="IPR014001">
    <property type="entry name" value="Helicase_ATP-bd"/>
</dbReference>
<keyword evidence="8" id="KW-1185">Reference proteome</keyword>
<dbReference type="InterPro" id="IPR027417">
    <property type="entry name" value="P-loop_NTPase"/>
</dbReference>
<evidence type="ECO:0000313" key="8">
    <source>
        <dbReference type="Proteomes" id="UP000027586"/>
    </source>
</evidence>
<feature type="domain" description="Helicase C-terminal" evidence="6">
    <location>
        <begin position="358"/>
        <end position="497"/>
    </location>
</feature>
<dbReference type="PANTHER" id="PTHR47960">
    <property type="entry name" value="DEAD-BOX ATP-DEPENDENT RNA HELICASE 50"/>
    <property type="match status" value="1"/>
</dbReference>
<keyword evidence="1" id="KW-0547">Nucleotide-binding</keyword>
<dbReference type="EMBL" id="CBTN010000072">
    <property type="protein sequence ID" value="CDH59523.1"/>
    <property type="molecule type" value="Genomic_DNA"/>
</dbReference>
<evidence type="ECO:0000313" key="7">
    <source>
        <dbReference type="EMBL" id="CDH59523.1"/>
    </source>
</evidence>
<dbReference type="Pfam" id="PF00270">
    <property type="entry name" value="DEAD"/>
    <property type="match status" value="1"/>
</dbReference>
<dbReference type="OrthoDB" id="10256233at2759"/>
<dbReference type="PROSITE" id="PS51192">
    <property type="entry name" value="HELICASE_ATP_BIND_1"/>
    <property type="match status" value="1"/>
</dbReference>
<dbReference type="VEuPathDB" id="FungiDB:LCOR_10335.1"/>